<feature type="transmembrane region" description="Helical" evidence="1">
    <location>
        <begin position="6"/>
        <end position="30"/>
    </location>
</feature>
<name>A0ABY5E406_9BACT</name>
<dbReference type="RefSeq" id="WP_254575989.1">
    <property type="nucleotide sequence ID" value="NZ_CP100595.1"/>
</dbReference>
<reference evidence="2" key="1">
    <citation type="submission" date="2022-07" db="EMBL/GenBank/DDBJ databases">
        <title>Arcobacter roscoffensis sp. nov., a marine bacterium isolated from coastal seawater collected from Roscoff, France.</title>
        <authorList>
            <person name="Pascual J."/>
            <person name="Lepeaux C."/>
            <person name="Methner A."/>
            <person name="Overmann J."/>
        </authorList>
    </citation>
    <scope>NUCLEOTIDE SEQUENCE</scope>
    <source>
        <strain evidence="2">ARW1-2F2</strain>
    </source>
</reference>
<keyword evidence="1" id="KW-0472">Membrane</keyword>
<dbReference type="EMBL" id="CP100595">
    <property type="protein sequence ID" value="UTJ05808.1"/>
    <property type="molecule type" value="Genomic_DNA"/>
</dbReference>
<evidence type="ECO:0000313" key="2">
    <source>
        <dbReference type="EMBL" id="UTJ05808.1"/>
    </source>
</evidence>
<proteinExistence type="predicted"/>
<keyword evidence="1" id="KW-0812">Transmembrane</keyword>
<sequence>MQKNSFLYVSGIISLFIYFIIAFIFMYYVVGSKPKTFNIKTKETVIQLDMIIEKSDKKRVAKKEKIKEKEPVTEIKKAASISNKKRPDLKSLFGNVKTKEIKVKKEEVNNVKESIDPKRFKAKFEREKKSSNVKVEKLLNDKITTTNISSKNLSKNDESDEYFSKVNEMLSVWTPTTRAENLLATIIVTISPTGNFEYRFTKFSQNVNFDESLKAFLEEQKSIIYPKPKKGKSVKISVNFRSEG</sequence>
<evidence type="ECO:0000256" key="1">
    <source>
        <dbReference type="SAM" id="Phobius"/>
    </source>
</evidence>
<dbReference type="Proteomes" id="UP001060012">
    <property type="component" value="Chromosome"/>
</dbReference>
<protein>
    <submittedName>
        <fullName evidence="2">TonB C-terminal domain-containing protein</fullName>
    </submittedName>
</protein>
<accession>A0ABY5E406</accession>
<organism evidence="2 3">
    <name type="scientific">Arcobacter roscoffensis</name>
    <dbReference type="NCBI Taxonomy" id="2961520"/>
    <lineage>
        <taxon>Bacteria</taxon>
        <taxon>Pseudomonadati</taxon>
        <taxon>Campylobacterota</taxon>
        <taxon>Epsilonproteobacteria</taxon>
        <taxon>Campylobacterales</taxon>
        <taxon>Arcobacteraceae</taxon>
        <taxon>Arcobacter</taxon>
    </lineage>
</organism>
<keyword evidence="1" id="KW-1133">Transmembrane helix</keyword>
<keyword evidence="3" id="KW-1185">Reference proteome</keyword>
<gene>
    <name evidence="2" type="ORF">NJU99_11195</name>
</gene>
<evidence type="ECO:0000313" key="3">
    <source>
        <dbReference type="Proteomes" id="UP001060012"/>
    </source>
</evidence>
<dbReference type="Pfam" id="PF13103">
    <property type="entry name" value="TonB_2"/>
    <property type="match status" value="1"/>
</dbReference>